<protein>
    <submittedName>
        <fullName evidence="1">Uncharacterized protein</fullName>
    </submittedName>
</protein>
<evidence type="ECO:0000313" key="2">
    <source>
        <dbReference type="Proteomes" id="UP000319817"/>
    </source>
</evidence>
<dbReference type="EMBL" id="CP036526">
    <property type="protein sequence ID" value="QDT11008.1"/>
    <property type="molecule type" value="Genomic_DNA"/>
</dbReference>
<proteinExistence type="predicted"/>
<name>A0A517NV53_9BACT</name>
<organism evidence="1 2">
    <name type="scientific">Stieleria marina</name>
    <dbReference type="NCBI Taxonomy" id="1930275"/>
    <lineage>
        <taxon>Bacteria</taxon>
        <taxon>Pseudomonadati</taxon>
        <taxon>Planctomycetota</taxon>
        <taxon>Planctomycetia</taxon>
        <taxon>Pirellulales</taxon>
        <taxon>Pirellulaceae</taxon>
        <taxon>Stieleria</taxon>
    </lineage>
</organism>
<accession>A0A517NV53</accession>
<sequence>MKRIRNIFVKTALACSLVAAVWFVGNYMRLLAEQEPVAAASSVAGRYMQPAAGEGFLAIASGEQPVPIFPFGEAHSFDIHDGELTVAKVQLNNFLGLGWQFYSFSRADP</sequence>
<keyword evidence="2" id="KW-1185">Reference proteome</keyword>
<evidence type="ECO:0000313" key="1">
    <source>
        <dbReference type="EMBL" id="QDT11008.1"/>
    </source>
</evidence>
<reference evidence="1 2" key="1">
    <citation type="submission" date="2019-02" db="EMBL/GenBank/DDBJ databases">
        <title>Deep-cultivation of Planctomycetes and their phenomic and genomic characterization uncovers novel biology.</title>
        <authorList>
            <person name="Wiegand S."/>
            <person name="Jogler M."/>
            <person name="Boedeker C."/>
            <person name="Pinto D."/>
            <person name="Vollmers J."/>
            <person name="Rivas-Marin E."/>
            <person name="Kohn T."/>
            <person name="Peeters S.H."/>
            <person name="Heuer A."/>
            <person name="Rast P."/>
            <person name="Oberbeckmann S."/>
            <person name="Bunk B."/>
            <person name="Jeske O."/>
            <person name="Meyerdierks A."/>
            <person name="Storesund J.E."/>
            <person name="Kallscheuer N."/>
            <person name="Luecker S."/>
            <person name="Lage O.M."/>
            <person name="Pohl T."/>
            <person name="Merkel B.J."/>
            <person name="Hornburger P."/>
            <person name="Mueller R.-W."/>
            <person name="Bruemmer F."/>
            <person name="Labrenz M."/>
            <person name="Spormann A.M."/>
            <person name="Op den Camp H."/>
            <person name="Overmann J."/>
            <person name="Amann R."/>
            <person name="Jetten M.S.M."/>
            <person name="Mascher T."/>
            <person name="Medema M.H."/>
            <person name="Devos D.P."/>
            <person name="Kaster A.-K."/>
            <person name="Ovreas L."/>
            <person name="Rohde M."/>
            <person name="Galperin M.Y."/>
            <person name="Jogler C."/>
        </authorList>
    </citation>
    <scope>NUCLEOTIDE SEQUENCE [LARGE SCALE GENOMIC DNA]</scope>
    <source>
        <strain evidence="1 2">K23_9</strain>
    </source>
</reference>
<dbReference type="AlphaFoldDB" id="A0A517NV53"/>
<dbReference type="Proteomes" id="UP000319817">
    <property type="component" value="Chromosome"/>
</dbReference>
<gene>
    <name evidence="1" type="ORF">K239x_30010</name>
</gene>